<evidence type="ECO:0008006" key="3">
    <source>
        <dbReference type="Google" id="ProtNLM"/>
    </source>
</evidence>
<dbReference type="EMBL" id="LQBL01000005">
    <property type="protein sequence ID" value="KUG57436.1"/>
    <property type="molecule type" value="Genomic_DNA"/>
</dbReference>
<sequence length="381" mass="40113">MSALGTRLTILAGPSIPMPLTPDLTARVRDVTVTESDEGRSAFTITLDAGRSGPLAALDTPVLGRTPLRANNRVVLMVTLGVVPHVLMDGIVTETEYVPGSAQTQASVRITGQDLSLLLDRHEVSAEHVGLTDHLQVLAIAARYAAEGLIPSVIPPPVSEPPLPIERTPTQQGTDWAHLHQLAAANGFVCYVDPGPVPGVSTLYWGPPVRAGAPQKALSVDLGPDTTVIGSPTFREDVLGPEVVDGEVQDPRTGAVIPVRTFAVTRPPLAAMPVWAVHAPSVRTRAYRDTGISAVTALANAQARTDAAMNCVTGTGRLDGAVYGAVLRPRGLVGMRGAGWSHDGLWYVQQVVHQLSPGRYTADFTLGREGYGSTVPVVKVS</sequence>
<protein>
    <recommendedName>
        <fullName evidence="3">Phage tail protein</fullName>
    </recommendedName>
</protein>
<evidence type="ECO:0000313" key="2">
    <source>
        <dbReference type="Proteomes" id="UP000054837"/>
    </source>
</evidence>
<accession>A0A0W8IBX3</accession>
<evidence type="ECO:0000313" key="1">
    <source>
        <dbReference type="EMBL" id="KUG57436.1"/>
    </source>
</evidence>
<organism evidence="1 2">
    <name type="scientific">Serinicoccus chungangensis</name>
    <dbReference type="NCBI Taxonomy" id="767452"/>
    <lineage>
        <taxon>Bacteria</taxon>
        <taxon>Bacillati</taxon>
        <taxon>Actinomycetota</taxon>
        <taxon>Actinomycetes</taxon>
        <taxon>Micrococcales</taxon>
        <taxon>Ornithinimicrobiaceae</taxon>
        <taxon>Serinicoccus</taxon>
    </lineage>
</organism>
<dbReference type="RefSeq" id="WP_058890271.1">
    <property type="nucleotide sequence ID" value="NZ_LQBL01000005.1"/>
</dbReference>
<dbReference type="OrthoDB" id="262740at2"/>
<dbReference type="Proteomes" id="UP000054837">
    <property type="component" value="Unassembled WGS sequence"/>
</dbReference>
<dbReference type="AlphaFoldDB" id="A0A0W8IBX3"/>
<reference evidence="1 2" key="1">
    <citation type="submission" date="2015-12" db="EMBL/GenBank/DDBJ databases">
        <title>Serinicoccus chungangenesis strain CD08_5 genome sequencing and assembly.</title>
        <authorList>
            <person name="Chander A.M."/>
            <person name="Kaur G."/>
            <person name="Nair G.R."/>
            <person name="Dhawan D.K."/>
            <person name="Kochhar R.K."/>
            <person name="Mayilraj S."/>
            <person name="Bhadada S.K."/>
        </authorList>
    </citation>
    <scope>NUCLEOTIDE SEQUENCE [LARGE SCALE GENOMIC DNA]</scope>
    <source>
        <strain evidence="1 2">CD08_5</strain>
    </source>
</reference>
<name>A0A0W8IBX3_9MICO</name>
<comment type="caution">
    <text evidence="1">The sequence shown here is derived from an EMBL/GenBank/DDBJ whole genome shotgun (WGS) entry which is preliminary data.</text>
</comment>
<gene>
    <name evidence="1" type="ORF">AVL62_13510</name>
</gene>
<dbReference type="STRING" id="767452.AVL62_13510"/>
<proteinExistence type="predicted"/>
<keyword evidence="2" id="KW-1185">Reference proteome</keyword>
<dbReference type="SUPFAM" id="SSF69279">
    <property type="entry name" value="Phage tail proteins"/>
    <property type="match status" value="1"/>
</dbReference>